<evidence type="ECO:0000313" key="2">
    <source>
        <dbReference type="Proteomes" id="UP000887575"/>
    </source>
</evidence>
<accession>A0AAF3FT74</accession>
<evidence type="ECO:0000256" key="1">
    <source>
        <dbReference type="SAM" id="MobiDB-lite"/>
    </source>
</evidence>
<feature type="region of interest" description="Disordered" evidence="1">
    <location>
        <begin position="1"/>
        <end position="32"/>
    </location>
</feature>
<feature type="compositionally biased region" description="Polar residues" evidence="1">
    <location>
        <begin position="10"/>
        <end position="32"/>
    </location>
</feature>
<evidence type="ECO:0000313" key="3">
    <source>
        <dbReference type="WBParaSite" id="MBELARI_LOCUS9386"/>
    </source>
</evidence>
<dbReference type="WBParaSite" id="MBELARI_LOCUS9386">
    <property type="protein sequence ID" value="MBELARI_LOCUS9386"/>
    <property type="gene ID" value="MBELARI_LOCUS9386"/>
</dbReference>
<proteinExistence type="predicted"/>
<organism evidence="2 3">
    <name type="scientific">Mesorhabditis belari</name>
    <dbReference type="NCBI Taxonomy" id="2138241"/>
    <lineage>
        <taxon>Eukaryota</taxon>
        <taxon>Metazoa</taxon>
        <taxon>Ecdysozoa</taxon>
        <taxon>Nematoda</taxon>
        <taxon>Chromadorea</taxon>
        <taxon>Rhabditida</taxon>
        <taxon>Rhabditina</taxon>
        <taxon>Rhabditomorpha</taxon>
        <taxon>Rhabditoidea</taxon>
        <taxon>Rhabditidae</taxon>
        <taxon>Mesorhabditinae</taxon>
        <taxon>Mesorhabditis</taxon>
    </lineage>
</organism>
<sequence>MSCLFLLGQTRPNSPQESFQASQSSLSNQPQHFSLYKAHPLHSAESLKDLDHELRETVHRIRLRRYLSALVNEEREKRAEQNDWERMAPIWGR</sequence>
<dbReference type="AlphaFoldDB" id="A0AAF3FT74"/>
<reference evidence="3" key="1">
    <citation type="submission" date="2024-02" db="UniProtKB">
        <authorList>
            <consortium name="WormBaseParasite"/>
        </authorList>
    </citation>
    <scope>IDENTIFICATION</scope>
</reference>
<protein>
    <submittedName>
        <fullName evidence="3">Uncharacterized protein</fullName>
    </submittedName>
</protein>
<dbReference type="Proteomes" id="UP000887575">
    <property type="component" value="Unassembled WGS sequence"/>
</dbReference>
<name>A0AAF3FT74_9BILA</name>
<keyword evidence="2" id="KW-1185">Reference proteome</keyword>